<dbReference type="AlphaFoldDB" id="A0AAE0WTH4"/>
<keyword evidence="1" id="KW-0677">Repeat</keyword>
<dbReference type="GO" id="GO:0051879">
    <property type="term" value="F:Hsp90 protein binding"/>
    <property type="evidence" value="ECO:0007669"/>
    <property type="project" value="TreeGrafter"/>
</dbReference>
<dbReference type="InterPro" id="IPR032675">
    <property type="entry name" value="LRR_dom_sf"/>
</dbReference>
<proteinExistence type="predicted"/>
<dbReference type="PANTHER" id="PTHR22904">
    <property type="entry name" value="TPR REPEAT CONTAINING PROTEIN"/>
    <property type="match status" value="1"/>
</dbReference>
<dbReference type="InterPro" id="IPR019734">
    <property type="entry name" value="TPR_rpt"/>
</dbReference>
<dbReference type="PANTHER" id="PTHR22904:SF523">
    <property type="entry name" value="STRESS-INDUCED-PHOSPHOPROTEIN 1"/>
    <property type="match status" value="1"/>
</dbReference>
<keyword evidence="2 3" id="KW-0802">TPR repeat</keyword>
<dbReference type="SUPFAM" id="SSF52047">
    <property type="entry name" value="RNI-like"/>
    <property type="match status" value="1"/>
</dbReference>
<accession>A0AAE0WTH4</accession>
<evidence type="ECO:0000259" key="5">
    <source>
        <dbReference type="PROSITE" id="PS50181"/>
    </source>
</evidence>
<evidence type="ECO:0000313" key="7">
    <source>
        <dbReference type="Proteomes" id="UP001274830"/>
    </source>
</evidence>
<reference evidence="6" key="1">
    <citation type="submission" date="2023-07" db="EMBL/GenBank/DDBJ databases">
        <title>Black Yeasts Isolated from many extreme environments.</title>
        <authorList>
            <person name="Coleine C."/>
            <person name="Stajich J.E."/>
            <person name="Selbmann L."/>
        </authorList>
    </citation>
    <scope>NUCLEOTIDE SEQUENCE</scope>
    <source>
        <strain evidence="6">CCFEE 5485</strain>
    </source>
</reference>
<dbReference type="Pfam" id="PF12937">
    <property type="entry name" value="F-box-like"/>
    <property type="match status" value="1"/>
</dbReference>
<feature type="domain" description="F-box" evidence="5">
    <location>
        <begin position="139"/>
        <end position="186"/>
    </location>
</feature>
<organism evidence="6 7">
    <name type="scientific">Recurvomyces mirabilis</name>
    <dbReference type="NCBI Taxonomy" id="574656"/>
    <lineage>
        <taxon>Eukaryota</taxon>
        <taxon>Fungi</taxon>
        <taxon>Dikarya</taxon>
        <taxon>Ascomycota</taxon>
        <taxon>Pezizomycotina</taxon>
        <taxon>Dothideomycetes</taxon>
        <taxon>Dothideomycetidae</taxon>
        <taxon>Mycosphaerellales</taxon>
        <taxon>Teratosphaeriaceae</taxon>
        <taxon>Recurvomyces</taxon>
    </lineage>
</organism>
<name>A0AAE0WTH4_9PEZI</name>
<feature type="compositionally biased region" description="Polar residues" evidence="4">
    <location>
        <begin position="1"/>
        <end position="17"/>
    </location>
</feature>
<dbReference type="Gene3D" id="1.25.40.10">
    <property type="entry name" value="Tetratricopeptide repeat domain"/>
    <property type="match status" value="1"/>
</dbReference>
<dbReference type="PROSITE" id="PS50181">
    <property type="entry name" value="FBOX"/>
    <property type="match status" value="1"/>
</dbReference>
<dbReference type="SMART" id="SM00256">
    <property type="entry name" value="FBOX"/>
    <property type="match status" value="1"/>
</dbReference>
<evidence type="ECO:0000256" key="3">
    <source>
        <dbReference type="PROSITE-ProRule" id="PRU00339"/>
    </source>
</evidence>
<keyword evidence="7" id="KW-1185">Reference proteome</keyword>
<sequence length="565" mass="63241">MGRVTRGSSDMDQAQQHLQREGRACYKRQNYEQALGHFNRAIGRAPSASLLDNRAACHEKLNDLPAALKDAKKAIQLTREDPTGYLRAGKVLVKMEKPSVALEIYAHGLRSVKHAGQGYELLRRAQTELRTEMSPTKSVDPLTVLPRELAEIILEYLSFQQRMNACLVSAQWAGFIRSSPDLWHHLDLSTSRKKVSTKFISRAINIGQQRMTTASLSNLYDLDKSLHALTRHCPITALTLLNVGLQSDNLLQALKQAKQLKVLRLTDGVEIGTQTIQLLVLQHAATLEEVQCHPVTAMNDFNLLEGRYDCMTALSVRAQSFASRPSFFERVTASMPYLRSLTAIATGRAEPLLPPVLHLEGMNYLQYLNLEMGVGSVGGVILPPTIASLRFASTTARWLPRFPDRSKLPLPSLKRLTLHLPIKQNVLVLRLLMNSDEKRLEHSLLEYLDIALPTILELLDSEDLPTFVELRHLSCKQLDTVSEEDIARIVKGCPKLQTIDLSGSTIDGVMVKRLVLELRELRHLIADDCRLLGRDAVDWARSQGVRVDARSADAVKIGRKVRYAV</sequence>
<evidence type="ECO:0000256" key="1">
    <source>
        <dbReference type="ARBA" id="ARBA00022737"/>
    </source>
</evidence>
<evidence type="ECO:0000313" key="6">
    <source>
        <dbReference type="EMBL" id="KAK3677734.1"/>
    </source>
</evidence>
<gene>
    <name evidence="6" type="ORF">LTR78_002584</name>
</gene>
<evidence type="ECO:0000256" key="4">
    <source>
        <dbReference type="SAM" id="MobiDB-lite"/>
    </source>
</evidence>
<dbReference type="SUPFAM" id="SSF48452">
    <property type="entry name" value="TPR-like"/>
    <property type="match status" value="1"/>
</dbReference>
<dbReference type="SUPFAM" id="SSF81383">
    <property type="entry name" value="F-box domain"/>
    <property type="match status" value="1"/>
</dbReference>
<evidence type="ECO:0000256" key="2">
    <source>
        <dbReference type="ARBA" id="ARBA00022803"/>
    </source>
</evidence>
<dbReference type="InterPro" id="IPR001810">
    <property type="entry name" value="F-box_dom"/>
</dbReference>
<dbReference type="InterPro" id="IPR011990">
    <property type="entry name" value="TPR-like_helical_dom_sf"/>
</dbReference>
<dbReference type="EMBL" id="JAUTXT010000006">
    <property type="protein sequence ID" value="KAK3677734.1"/>
    <property type="molecule type" value="Genomic_DNA"/>
</dbReference>
<feature type="repeat" description="TPR" evidence="3">
    <location>
        <begin position="15"/>
        <end position="48"/>
    </location>
</feature>
<protein>
    <recommendedName>
        <fullName evidence="5">F-box domain-containing protein</fullName>
    </recommendedName>
</protein>
<feature type="region of interest" description="Disordered" evidence="4">
    <location>
        <begin position="1"/>
        <end position="20"/>
    </location>
</feature>
<dbReference type="Gene3D" id="3.80.10.10">
    <property type="entry name" value="Ribonuclease Inhibitor"/>
    <property type="match status" value="2"/>
</dbReference>
<dbReference type="SMART" id="SM00028">
    <property type="entry name" value="TPR"/>
    <property type="match status" value="2"/>
</dbReference>
<dbReference type="PROSITE" id="PS50005">
    <property type="entry name" value="TPR"/>
    <property type="match status" value="1"/>
</dbReference>
<comment type="caution">
    <text evidence="6">The sequence shown here is derived from an EMBL/GenBank/DDBJ whole genome shotgun (WGS) entry which is preliminary data.</text>
</comment>
<dbReference type="InterPro" id="IPR036047">
    <property type="entry name" value="F-box-like_dom_sf"/>
</dbReference>
<dbReference type="Proteomes" id="UP001274830">
    <property type="component" value="Unassembled WGS sequence"/>
</dbReference>